<gene>
    <name evidence="1" type="ORF">EHQ43_17525</name>
</gene>
<evidence type="ECO:0000313" key="2">
    <source>
        <dbReference type="Proteomes" id="UP000297641"/>
    </source>
</evidence>
<dbReference type="Proteomes" id="UP000297641">
    <property type="component" value="Unassembled WGS sequence"/>
</dbReference>
<dbReference type="RefSeq" id="WP_135771858.1">
    <property type="nucleotide sequence ID" value="NZ_RQFT01000012.1"/>
</dbReference>
<sequence length="132" mass="15605">MNYIEVQDQSKNYVKFSMRSIDRTHIPVLINQLAQYYLIHCFINFVNQMNKANSDYFLHEIEEKRIGEFVDQLTSNFEDIKLLSEISFEELIIQFPELGKELIRQYSDLERANISMCFGKVVKALAVQDNSR</sequence>
<dbReference type="AlphaFoldDB" id="A0A7I0HQ08"/>
<organism evidence="1 2">
    <name type="scientific">Leptospira bouyouniensis</name>
    <dbReference type="NCBI Taxonomy" id="2484911"/>
    <lineage>
        <taxon>Bacteria</taxon>
        <taxon>Pseudomonadati</taxon>
        <taxon>Spirochaetota</taxon>
        <taxon>Spirochaetia</taxon>
        <taxon>Leptospirales</taxon>
        <taxon>Leptospiraceae</taxon>
        <taxon>Leptospira</taxon>
    </lineage>
</organism>
<comment type="caution">
    <text evidence="1">The sequence shown here is derived from an EMBL/GenBank/DDBJ whole genome shotgun (WGS) entry which is preliminary data.</text>
</comment>
<dbReference type="EMBL" id="RQFT01000012">
    <property type="protein sequence ID" value="TGL03553.1"/>
    <property type="molecule type" value="Genomic_DNA"/>
</dbReference>
<accession>A0A7I0HQ08</accession>
<protein>
    <submittedName>
        <fullName evidence="1">Uncharacterized protein</fullName>
    </submittedName>
</protein>
<name>A0A7I0HQ08_9LEPT</name>
<reference evidence="1 2" key="1">
    <citation type="journal article" date="2019" name="PLoS Negl. Trop. Dis.">
        <title>Revisiting the worldwide diversity of Leptospira species in the environment.</title>
        <authorList>
            <person name="Vincent A.T."/>
            <person name="Schiettekatte O."/>
            <person name="Bourhy P."/>
            <person name="Veyrier F.J."/>
            <person name="Picardeau M."/>
        </authorList>
    </citation>
    <scope>NUCLEOTIDE SEQUENCE [LARGE SCALE GENOMIC DNA]</scope>
    <source>
        <strain evidence="1 2">201800273</strain>
    </source>
</reference>
<evidence type="ECO:0000313" key="1">
    <source>
        <dbReference type="EMBL" id="TGL03553.1"/>
    </source>
</evidence>
<proteinExistence type="predicted"/>